<dbReference type="Proteomes" id="UP001597561">
    <property type="component" value="Unassembled WGS sequence"/>
</dbReference>
<comment type="caution">
    <text evidence="2">The sequence shown here is derived from an EMBL/GenBank/DDBJ whole genome shotgun (WGS) entry which is preliminary data.</text>
</comment>
<keyword evidence="1" id="KW-0175">Coiled coil</keyword>
<evidence type="ECO:0000313" key="2">
    <source>
        <dbReference type="EMBL" id="MFD2911324.1"/>
    </source>
</evidence>
<dbReference type="RefSeq" id="WP_204727983.1">
    <property type="nucleotide sequence ID" value="NZ_JAFBDK010000001.1"/>
</dbReference>
<evidence type="ECO:0000313" key="3">
    <source>
        <dbReference type="Proteomes" id="UP001597561"/>
    </source>
</evidence>
<evidence type="ECO:0000256" key="1">
    <source>
        <dbReference type="SAM" id="Coils"/>
    </source>
</evidence>
<organism evidence="2 3">
    <name type="scientific">Jeotgalibacillus terrae</name>
    <dbReference type="NCBI Taxonomy" id="587735"/>
    <lineage>
        <taxon>Bacteria</taxon>
        <taxon>Bacillati</taxon>
        <taxon>Bacillota</taxon>
        <taxon>Bacilli</taxon>
        <taxon>Bacillales</taxon>
        <taxon>Caryophanaceae</taxon>
        <taxon>Jeotgalibacillus</taxon>
    </lineage>
</organism>
<feature type="coiled-coil region" evidence="1">
    <location>
        <begin position="8"/>
        <end position="75"/>
    </location>
</feature>
<dbReference type="EMBL" id="JBHUPG010000008">
    <property type="protein sequence ID" value="MFD2911324.1"/>
    <property type="molecule type" value="Genomic_DNA"/>
</dbReference>
<accession>A0ABW5ZED9</accession>
<sequence length="137" mass="16065">MFEWLKDYQKLEDEIAFLEFNLERSELELKRWVEGDLSNVKLAADSNGARLEEVIEQIKNELECKQEDMKSLLQLIDSFRGLEHQILKLKYVDGMTLETIAHDLGYSSSHIYKKHAEVIKRIKFVNVYTDSLLTGKK</sequence>
<proteinExistence type="predicted"/>
<reference evidence="3" key="1">
    <citation type="journal article" date="2019" name="Int. J. Syst. Evol. Microbiol.">
        <title>The Global Catalogue of Microorganisms (GCM) 10K type strain sequencing project: providing services to taxonomists for standard genome sequencing and annotation.</title>
        <authorList>
            <consortium name="The Broad Institute Genomics Platform"/>
            <consortium name="The Broad Institute Genome Sequencing Center for Infectious Disease"/>
            <person name="Wu L."/>
            <person name="Ma J."/>
        </authorList>
    </citation>
    <scope>NUCLEOTIDE SEQUENCE [LARGE SCALE GENOMIC DNA]</scope>
    <source>
        <strain evidence="3">KCTC 13528</strain>
    </source>
</reference>
<protein>
    <submittedName>
        <fullName evidence="2">Sigma-70 family RNA polymerase sigma factor</fullName>
    </submittedName>
</protein>
<name>A0ABW5ZED9_9BACL</name>
<keyword evidence="3" id="KW-1185">Reference proteome</keyword>
<dbReference type="SUPFAM" id="SSF88659">
    <property type="entry name" value="Sigma3 and sigma4 domains of RNA polymerase sigma factors"/>
    <property type="match status" value="1"/>
</dbReference>
<dbReference type="InterPro" id="IPR013324">
    <property type="entry name" value="RNA_pol_sigma_r3/r4-like"/>
</dbReference>
<dbReference type="Gene3D" id="1.20.140.160">
    <property type="match status" value="1"/>
</dbReference>
<gene>
    <name evidence="2" type="ORF">ACFS5P_05510</name>
</gene>